<protein>
    <recommendedName>
        <fullName evidence="17">Amiloride-sensitive cation channel 1, neuronal</fullName>
    </recommendedName>
</protein>
<keyword evidence="2" id="KW-0813">Transport</keyword>
<keyword evidence="10" id="KW-0325">Glycoprotein</keyword>
<evidence type="ECO:0000256" key="1">
    <source>
        <dbReference type="ARBA" id="ARBA00004651"/>
    </source>
</evidence>
<dbReference type="InterPro" id="IPR020903">
    <property type="entry name" value="ENaC_CS"/>
</dbReference>
<dbReference type="Ensembl" id="ENSAPLT00020020172.1">
    <property type="protein sequence ID" value="ENSAPLP00020018657.1"/>
    <property type="gene ID" value="ENSAPLG00020013263.1"/>
</dbReference>
<reference evidence="15" key="1">
    <citation type="submission" date="2019-08" db="EMBL/GenBank/DDBJ databases">
        <title>Three high-quality genomes provides insights into domestication of ducks.</title>
        <authorList>
            <person name="Hou Z.C."/>
            <person name="Zhu F."/>
            <person name="Yin Z.T."/>
            <person name="Zhang F."/>
        </authorList>
    </citation>
    <scope>NUCLEOTIDE SEQUENCE [LARGE SCALE GENOMIC DNA]</scope>
</reference>
<evidence type="ECO:0000256" key="4">
    <source>
        <dbReference type="ARBA" id="ARBA00022475"/>
    </source>
</evidence>
<keyword evidence="9" id="KW-0472">Membrane</keyword>
<keyword evidence="3" id="KW-0894">Sodium channel</keyword>
<evidence type="ECO:0000256" key="6">
    <source>
        <dbReference type="ARBA" id="ARBA00022989"/>
    </source>
</evidence>
<dbReference type="FunFam" id="1.10.287.820:FF:000001">
    <property type="entry name" value="acid-sensing ion channel 1 isoform X2"/>
    <property type="match status" value="1"/>
</dbReference>
<reference evidence="15" key="2">
    <citation type="submission" date="2025-08" db="UniProtKB">
        <authorList>
            <consortium name="Ensembl"/>
        </authorList>
    </citation>
    <scope>IDENTIFICATION</scope>
</reference>
<evidence type="ECO:0000256" key="9">
    <source>
        <dbReference type="ARBA" id="ARBA00023136"/>
    </source>
</evidence>
<dbReference type="Gene3D" id="1.10.287.820">
    <property type="entry name" value="Acid-sensing ion channel domain"/>
    <property type="match status" value="1"/>
</dbReference>
<keyword evidence="5" id="KW-0812">Transmembrane</keyword>
<keyword evidence="7" id="KW-0915">Sodium</keyword>
<feature type="compositionally biased region" description="Basic and acidic residues" evidence="14">
    <location>
        <begin position="470"/>
        <end position="484"/>
    </location>
</feature>
<evidence type="ECO:0000256" key="2">
    <source>
        <dbReference type="ARBA" id="ARBA00022448"/>
    </source>
</evidence>
<dbReference type="InterPro" id="IPR001873">
    <property type="entry name" value="ENaC"/>
</dbReference>
<feature type="region of interest" description="Disordered" evidence="14">
    <location>
        <begin position="516"/>
        <end position="547"/>
    </location>
</feature>
<keyword evidence="6" id="KW-1133">Transmembrane helix</keyword>
<proteinExistence type="predicted"/>
<evidence type="ECO:0000256" key="14">
    <source>
        <dbReference type="SAM" id="MobiDB-lite"/>
    </source>
</evidence>
<dbReference type="PROSITE" id="PS01206">
    <property type="entry name" value="ASC"/>
    <property type="match status" value="1"/>
</dbReference>
<dbReference type="PRINTS" id="PR01078">
    <property type="entry name" value="AMINACHANNEL"/>
</dbReference>
<evidence type="ECO:0000256" key="8">
    <source>
        <dbReference type="ARBA" id="ARBA00023065"/>
    </source>
</evidence>
<dbReference type="PANTHER" id="PTHR11690:SF128">
    <property type="entry name" value="ACID-SENSING ION CHANNEL 2"/>
    <property type="match status" value="1"/>
</dbReference>
<keyword evidence="4" id="KW-1003">Cell membrane</keyword>
<evidence type="ECO:0000256" key="12">
    <source>
        <dbReference type="ARBA" id="ARBA00023303"/>
    </source>
</evidence>
<name>A0A8B9TCS5_ANAPL</name>
<feature type="compositionally biased region" description="Polar residues" evidence="14">
    <location>
        <begin position="522"/>
        <end position="547"/>
    </location>
</feature>
<gene>
    <name evidence="15" type="primary">ASIC2</name>
</gene>
<dbReference type="FunFam" id="1.10.287.770:FF:000001">
    <property type="entry name" value="Acid-sensing ion channel subunit 1"/>
    <property type="match status" value="1"/>
</dbReference>
<evidence type="ECO:0000256" key="10">
    <source>
        <dbReference type="ARBA" id="ARBA00023180"/>
    </source>
</evidence>
<evidence type="ECO:0008006" key="17">
    <source>
        <dbReference type="Google" id="ProtNLM"/>
    </source>
</evidence>
<comment type="subcellular location">
    <subcellularLocation>
        <location evidence="1">Cell membrane</location>
        <topology evidence="1">Multi-pass membrane protein</topology>
    </subcellularLocation>
</comment>
<feature type="region of interest" description="Disordered" evidence="14">
    <location>
        <begin position="465"/>
        <end position="484"/>
    </location>
</feature>
<keyword evidence="8" id="KW-0406">Ion transport</keyword>
<evidence type="ECO:0000256" key="3">
    <source>
        <dbReference type="ARBA" id="ARBA00022461"/>
    </source>
</evidence>
<dbReference type="Gene3D" id="2.60.470.10">
    <property type="entry name" value="Acid-sensing ion channels like domains"/>
    <property type="match status" value="1"/>
</dbReference>
<dbReference type="InterPro" id="IPR004724">
    <property type="entry name" value="ENaC_chordates"/>
</dbReference>
<evidence type="ECO:0000256" key="7">
    <source>
        <dbReference type="ARBA" id="ARBA00023053"/>
    </source>
</evidence>
<dbReference type="GO" id="GO:0005886">
    <property type="term" value="C:plasma membrane"/>
    <property type="evidence" value="ECO:0007669"/>
    <property type="project" value="UniProtKB-SubCell"/>
</dbReference>
<dbReference type="NCBIfam" id="TIGR00859">
    <property type="entry name" value="ENaC"/>
    <property type="match status" value="1"/>
</dbReference>
<reference evidence="15" key="3">
    <citation type="submission" date="2025-09" db="UniProtKB">
        <authorList>
            <consortium name="Ensembl"/>
        </authorList>
    </citation>
    <scope>IDENTIFICATION</scope>
</reference>
<evidence type="ECO:0000313" key="16">
    <source>
        <dbReference type="Proteomes" id="UP000694400"/>
    </source>
</evidence>
<organism evidence="15 16">
    <name type="scientific">Anas platyrhynchos</name>
    <name type="common">Mallard</name>
    <name type="synonym">Anas boschas</name>
    <dbReference type="NCBI Taxonomy" id="8839"/>
    <lineage>
        <taxon>Eukaryota</taxon>
        <taxon>Metazoa</taxon>
        <taxon>Chordata</taxon>
        <taxon>Craniata</taxon>
        <taxon>Vertebrata</taxon>
        <taxon>Euteleostomi</taxon>
        <taxon>Archelosauria</taxon>
        <taxon>Archosauria</taxon>
        <taxon>Dinosauria</taxon>
        <taxon>Saurischia</taxon>
        <taxon>Theropoda</taxon>
        <taxon>Coelurosauria</taxon>
        <taxon>Aves</taxon>
        <taxon>Neognathae</taxon>
        <taxon>Galloanserae</taxon>
        <taxon>Anseriformes</taxon>
        <taxon>Anatidae</taxon>
        <taxon>Anatinae</taxon>
        <taxon>Anas</taxon>
    </lineage>
</organism>
<accession>A0A8B9TCS5</accession>
<evidence type="ECO:0000256" key="13">
    <source>
        <dbReference type="ARBA" id="ARBA00036239"/>
    </source>
</evidence>
<evidence type="ECO:0000313" key="15">
    <source>
        <dbReference type="Ensembl" id="ENSAPLP00020018657.1"/>
    </source>
</evidence>
<evidence type="ECO:0000256" key="5">
    <source>
        <dbReference type="ARBA" id="ARBA00022692"/>
    </source>
</evidence>
<sequence length="568" mass="64223">MARGRRAPPLRSRLHGLRHMCSRRAALPRRALWVLAFCTALGLLLSWSSNRLLHWLSFPSHTQVRSEWSRQLLFPAVTLCNNNPLRFPRLSKGDLYYAGHWLGLLLPNRTARPLLTELLRGDEARLRWFAKLADFRLFLPPRHYEGISADFMDRLGHQLEDMLLSCKYRGELCGPHNFSAVFTKYGKCYMFNSGEEGRPLLTTVKGGTGNGLEIMLDIQQDEYLPIWGETEETTFEAGVKVQIHSQSEPPFVQELGFGVAPGFQTFVATQEQRLTYLPPPWGECRSSEMGLDFFPVYSITACRIDCETRYIVENCNCKMVHMPGDAPFCTPEQYKECAEPALGLLAEKDSNYCICRTPCNLTRYNKELSMVKIPSKTSAKYLEKKFNKSEKYISENILVLDIFFEALNYETIEQKKAYEVAALLGDIGGQMGLFIGASILTILELFDYIYELIKEKLLDLLGKEEEEGSHDENVVRNPTGREEHISLSSAPSVISQGLMLSRFQRKQLLMPWGEAAHAGGSEQPQSDPVPSLHPQSTCDPMPNHSETISHTVNVPLQATLGTLEEIAC</sequence>
<dbReference type="GO" id="GO:0015280">
    <property type="term" value="F:ligand-gated sodium channel activity"/>
    <property type="evidence" value="ECO:0007669"/>
    <property type="project" value="InterPro"/>
</dbReference>
<keyword evidence="12" id="KW-0407">Ion channel</keyword>
<dbReference type="AlphaFoldDB" id="A0A8B9TCS5"/>
<evidence type="ECO:0000256" key="11">
    <source>
        <dbReference type="ARBA" id="ARBA00023201"/>
    </source>
</evidence>
<dbReference type="Proteomes" id="UP000694400">
    <property type="component" value="Chromosome 25"/>
</dbReference>
<keyword evidence="11" id="KW-0739">Sodium transport</keyword>
<dbReference type="PANTHER" id="PTHR11690">
    <property type="entry name" value="AMILORIDE-SENSITIVE SODIUM CHANNEL-RELATED"/>
    <property type="match status" value="1"/>
</dbReference>
<dbReference type="Pfam" id="PF00858">
    <property type="entry name" value="ASC"/>
    <property type="match status" value="1"/>
</dbReference>
<comment type="catalytic activity">
    <reaction evidence="13">
        <text>Na(+)(in) = Na(+)(out)</text>
        <dbReference type="Rhea" id="RHEA:34963"/>
        <dbReference type="ChEBI" id="CHEBI:29101"/>
    </reaction>
</comment>